<dbReference type="AlphaFoldDB" id="A0A397S251"/>
<comment type="caution">
    <text evidence="2">The sequence shown here is derived from an EMBL/GenBank/DDBJ whole genome shotgun (WGS) entry which is preliminary data.</text>
</comment>
<gene>
    <name evidence="2" type="ORF">C1645_840403</name>
</gene>
<dbReference type="Proteomes" id="UP000265703">
    <property type="component" value="Unassembled WGS sequence"/>
</dbReference>
<keyword evidence="3" id="KW-1185">Reference proteome</keyword>
<feature type="region of interest" description="Disordered" evidence="1">
    <location>
        <begin position="241"/>
        <end position="263"/>
    </location>
</feature>
<reference evidence="2 3" key="1">
    <citation type="submission" date="2018-06" db="EMBL/GenBank/DDBJ databases">
        <title>Comparative genomics reveals the genomic features of Rhizophagus irregularis, R. cerebriforme, R. diaphanum and Gigaspora rosea, and their symbiotic lifestyle signature.</title>
        <authorList>
            <person name="Morin E."/>
            <person name="San Clemente H."/>
            <person name="Chen E.C.H."/>
            <person name="De La Providencia I."/>
            <person name="Hainaut M."/>
            <person name="Kuo A."/>
            <person name="Kohler A."/>
            <person name="Murat C."/>
            <person name="Tang N."/>
            <person name="Roy S."/>
            <person name="Loubradou J."/>
            <person name="Henrissat B."/>
            <person name="Grigoriev I.V."/>
            <person name="Corradi N."/>
            <person name="Roux C."/>
            <person name="Martin F.M."/>
        </authorList>
    </citation>
    <scope>NUCLEOTIDE SEQUENCE [LARGE SCALE GENOMIC DNA]</scope>
    <source>
        <strain evidence="2 3">DAOM 227022</strain>
    </source>
</reference>
<name>A0A397S251_9GLOM</name>
<feature type="compositionally biased region" description="Polar residues" evidence="1">
    <location>
        <begin position="249"/>
        <end position="263"/>
    </location>
</feature>
<organism evidence="2 3">
    <name type="scientific">Glomus cerebriforme</name>
    <dbReference type="NCBI Taxonomy" id="658196"/>
    <lineage>
        <taxon>Eukaryota</taxon>
        <taxon>Fungi</taxon>
        <taxon>Fungi incertae sedis</taxon>
        <taxon>Mucoromycota</taxon>
        <taxon>Glomeromycotina</taxon>
        <taxon>Glomeromycetes</taxon>
        <taxon>Glomerales</taxon>
        <taxon>Glomeraceae</taxon>
        <taxon>Glomus</taxon>
    </lineage>
</organism>
<evidence type="ECO:0000256" key="1">
    <source>
        <dbReference type="SAM" id="MobiDB-lite"/>
    </source>
</evidence>
<accession>A0A397S251</accession>
<evidence type="ECO:0000313" key="3">
    <source>
        <dbReference type="Proteomes" id="UP000265703"/>
    </source>
</evidence>
<protein>
    <submittedName>
        <fullName evidence="2">Uncharacterized protein</fullName>
    </submittedName>
</protein>
<evidence type="ECO:0000313" key="2">
    <source>
        <dbReference type="EMBL" id="RIA79562.1"/>
    </source>
</evidence>
<dbReference type="EMBL" id="QKYT01001238">
    <property type="protein sequence ID" value="RIA79562.1"/>
    <property type="molecule type" value="Genomic_DNA"/>
</dbReference>
<proteinExistence type="predicted"/>
<sequence>MWLRIEEELNKVVIEKLKFDYLLCSEIIDISLEPFNFSMPSFLSNAFNEPIKIHKIDKSNDILARKWLDDSDKLKKITKQLLKELYNVWNLQKYKSFTMTGDVQINEESYVCEVLLPLLSILMRNLPGSSSITETWGEEASLANASRKGSFKVTRRVDYMITAHVNNMKLEVVYLETGRDSMEIWGMRRDDGIFKYCLLERASIPLQLTVVTVIYDFIHLLLTLRTAVAYTLFKLNDDSIEGESESNTEESAITVTIPSSSSK</sequence>
<dbReference type="OrthoDB" id="2428313at2759"/>